<evidence type="ECO:0000313" key="1">
    <source>
        <dbReference type="Proteomes" id="UP000079169"/>
    </source>
</evidence>
<reference evidence="2" key="1">
    <citation type="submission" date="2025-08" db="UniProtKB">
        <authorList>
            <consortium name="RefSeq"/>
        </authorList>
    </citation>
    <scope>IDENTIFICATION</scope>
</reference>
<accession>A0A3Q0JHA4</accession>
<evidence type="ECO:0000313" key="2">
    <source>
        <dbReference type="RefSeq" id="XP_026686115.1"/>
    </source>
</evidence>
<dbReference type="AlphaFoldDB" id="A0A3Q0JHA4"/>
<sequence length="165" mass="19014">MLTIDYMGRDASILFVDATNFELVSSDLKSCKCDTLLHLNADIDCLIPANYVFSDMKLLKRSSHSIKLEMPQASIPPACSHVSLPALEYTLYYGLLDSEYNLCSYVDNCNKQTVFKSTVDLIDLEPSKLYVFKVQIDNYYRRYLKAEPFFFPRIIFQTASEDFRP</sequence>
<dbReference type="KEGG" id="dci:113471283"/>
<gene>
    <name evidence="2" type="primary">LOC113471283</name>
</gene>
<protein>
    <submittedName>
        <fullName evidence="2">Uncharacterized protein LOC113471283</fullName>
    </submittedName>
</protein>
<dbReference type="RefSeq" id="XP_026686115.1">
    <property type="nucleotide sequence ID" value="XM_026830314.1"/>
</dbReference>
<keyword evidence="1" id="KW-1185">Reference proteome</keyword>
<name>A0A3Q0JHA4_DIACI</name>
<dbReference type="Proteomes" id="UP000079169">
    <property type="component" value="Unplaced"/>
</dbReference>
<proteinExistence type="predicted"/>
<dbReference type="PaxDb" id="121845-A0A3Q0JHA4"/>
<dbReference type="GeneID" id="113471283"/>
<organism evidence="1 2">
    <name type="scientific">Diaphorina citri</name>
    <name type="common">Asian citrus psyllid</name>
    <dbReference type="NCBI Taxonomy" id="121845"/>
    <lineage>
        <taxon>Eukaryota</taxon>
        <taxon>Metazoa</taxon>
        <taxon>Ecdysozoa</taxon>
        <taxon>Arthropoda</taxon>
        <taxon>Hexapoda</taxon>
        <taxon>Insecta</taxon>
        <taxon>Pterygota</taxon>
        <taxon>Neoptera</taxon>
        <taxon>Paraneoptera</taxon>
        <taxon>Hemiptera</taxon>
        <taxon>Sternorrhyncha</taxon>
        <taxon>Psylloidea</taxon>
        <taxon>Psyllidae</taxon>
        <taxon>Diaphorininae</taxon>
        <taxon>Diaphorina</taxon>
    </lineage>
</organism>